<keyword evidence="8" id="KW-1185">Reference proteome</keyword>
<dbReference type="Gene3D" id="3.40.190.10">
    <property type="entry name" value="Periplasmic binding protein-like II"/>
    <property type="match status" value="2"/>
</dbReference>
<dbReference type="GO" id="GO:0005615">
    <property type="term" value="C:extracellular space"/>
    <property type="evidence" value="ECO:0007669"/>
    <property type="project" value="TreeGrafter"/>
</dbReference>
<dbReference type="Pfam" id="PF01105">
    <property type="entry name" value="EMP24_GP25L"/>
    <property type="match status" value="1"/>
</dbReference>
<sequence length="516" mass="57948">MNLRSSVALFLIYLNCAFAVYFEISETERKCFIERIPGQTLVIGRCKIELNDVNTRGYIQKSSAFEMFVEVRDPYDKTILSKVYGAEGRFSFTSQTPGEHAICLYSNSTRWFAGAKLLGHLDIQVGEYGIDYSVFAQNEETMKFPARLCVVSQKEFEKCNSMRNAFASKRLKPDLSCVVEHSSINCMKAIKDGFADLAVLDAGDIYKAGQSYNLMPIVAEQYDLKEPSYYVIAIAKQSDKDTDLLYLKGKRSCHTGINKAAGWVMPMSFLLTNNRIRPYGCDSSKAASEFFQKSCVPGVLSILYGGTSSWSFANLCDLCHGTSSHFCSRSAAEPFYGDTGALRCLVEGGGQIAFAKHTTILENTGQRNPSWWSRNLIPDDFELLCRDGSRAKFNEFERCNLGKVAANAIVTSKDRKKEFVDAYVNLFLIAQQLYGSKYSSDFTFKMFTSEDEVHDLIFQDATSQLKAIPEHRRNYEIYLGHEFLKSMKVVDCTAAAASVKPLIFISTLLIVIRLLL</sequence>
<dbReference type="EMBL" id="NCKV01013147">
    <property type="protein sequence ID" value="RWS21220.1"/>
    <property type="molecule type" value="Genomic_DNA"/>
</dbReference>
<dbReference type="GO" id="GO:0005769">
    <property type="term" value="C:early endosome"/>
    <property type="evidence" value="ECO:0007669"/>
    <property type="project" value="TreeGrafter"/>
</dbReference>
<evidence type="ECO:0000259" key="6">
    <source>
        <dbReference type="PROSITE" id="PS51408"/>
    </source>
</evidence>
<dbReference type="Pfam" id="PF00405">
    <property type="entry name" value="Transferrin"/>
    <property type="match status" value="1"/>
</dbReference>
<dbReference type="SUPFAM" id="SSF53850">
    <property type="entry name" value="Periplasmic binding protein-like II"/>
    <property type="match status" value="1"/>
</dbReference>
<dbReference type="SMART" id="SM00094">
    <property type="entry name" value="TR_FER"/>
    <property type="match status" value="1"/>
</dbReference>
<keyword evidence="3" id="KW-0472">Membrane</keyword>
<dbReference type="GO" id="GO:0055037">
    <property type="term" value="C:recycling endosome"/>
    <property type="evidence" value="ECO:0007669"/>
    <property type="project" value="TreeGrafter"/>
</dbReference>
<feature type="signal peptide" evidence="4">
    <location>
        <begin position="1"/>
        <end position="19"/>
    </location>
</feature>
<dbReference type="Proteomes" id="UP000288716">
    <property type="component" value="Unassembled WGS sequence"/>
</dbReference>
<dbReference type="OrthoDB" id="9981115at2759"/>
<feature type="transmembrane region" description="Helical" evidence="3">
    <location>
        <begin position="494"/>
        <end position="515"/>
    </location>
</feature>
<name>A0A443S127_9ACAR</name>
<evidence type="ECO:0000313" key="7">
    <source>
        <dbReference type="EMBL" id="RWS21220.1"/>
    </source>
</evidence>
<comment type="caution">
    <text evidence="7">The sequence shown here is derived from an EMBL/GenBank/DDBJ whole genome shotgun (WGS) entry which is preliminary data.</text>
</comment>
<accession>A0A443S127</accession>
<evidence type="ECO:0000313" key="8">
    <source>
        <dbReference type="Proteomes" id="UP000288716"/>
    </source>
</evidence>
<dbReference type="VEuPathDB" id="VectorBase:LDEU010820"/>
<dbReference type="AlphaFoldDB" id="A0A443S127"/>
<dbReference type="PANTHER" id="PTHR11485:SF29">
    <property type="entry name" value="TRANSFERRIN 2"/>
    <property type="match status" value="1"/>
</dbReference>
<evidence type="ECO:0000259" key="5">
    <source>
        <dbReference type="PROSITE" id="PS50866"/>
    </source>
</evidence>
<dbReference type="GO" id="GO:0006826">
    <property type="term" value="P:iron ion transport"/>
    <property type="evidence" value="ECO:0007669"/>
    <property type="project" value="TreeGrafter"/>
</dbReference>
<dbReference type="STRING" id="299467.A0A443S127"/>
<evidence type="ECO:0000256" key="4">
    <source>
        <dbReference type="SAM" id="SignalP"/>
    </source>
</evidence>
<organism evidence="7 8">
    <name type="scientific">Leptotrombidium deliense</name>
    <dbReference type="NCBI Taxonomy" id="299467"/>
    <lineage>
        <taxon>Eukaryota</taxon>
        <taxon>Metazoa</taxon>
        <taxon>Ecdysozoa</taxon>
        <taxon>Arthropoda</taxon>
        <taxon>Chelicerata</taxon>
        <taxon>Arachnida</taxon>
        <taxon>Acari</taxon>
        <taxon>Acariformes</taxon>
        <taxon>Trombidiformes</taxon>
        <taxon>Prostigmata</taxon>
        <taxon>Anystina</taxon>
        <taxon>Parasitengona</taxon>
        <taxon>Trombiculoidea</taxon>
        <taxon>Trombiculidae</taxon>
        <taxon>Leptotrombidium</taxon>
    </lineage>
</organism>
<dbReference type="InterPro" id="IPR001156">
    <property type="entry name" value="Transferrin-like_dom"/>
</dbReference>
<reference evidence="7 8" key="1">
    <citation type="journal article" date="2018" name="Gigascience">
        <title>Genomes of trombidid mites reveal novel predicted allergens and laterally-transferred genes associated with secondary metabolism.</title>
        <authorList>
            <person name="Dong X."/>
            <person name="Chaisiri K."/>
            <person name="Xia D."/>
            <person name="Armstrong S.D."/>
            <person name="Fang Y."/>
            <person name="Donnelly M.J."/>
            <person name="Kadowaki T."/>
            <person name="McGarry J.W."/>
            <person name="Darby A.C."/>
            <person name="Makepeace B.L."/>
        </authorList>
    </citation>
    <scope>NUCLEOTIDE SEQUENCE [LARGE SCALE GENOMIC DNA]</scope>
    <source>
        <strain evidence="7">UoL-UT</strain>
    </source>
</reference>
<feature type="chain" id="PRO_5019420675" evidence="4">
    <location>
        <begin position="20"/>
        <end position="516"/>
    </location>
</feature>
<keyword evidence="2" id="KW-0964">Secreted</keyword>
<gene>
    <name evidence="7" type="ORF">B4U80_09500</name>
</gene>
<keyword evidence="3" id="KW-0812">Transmembrane</keyword>
<dbReference type="GO" id="GO:0005886">
    <property type="term" value="C:plasma membrane"/>
    <property type="evidence" value="ECO:0007669"/>
    <property type="project" value="TreeGrafter"/>
</dbReference>
<dbReference type="SMART" id="SM01190">
    <property type="entry name" value="EMP24_GP25L"/>
    <property type="match status" value="1"/>
</dbReference>
<feature type="domain" description="Transferrin-like" evidence="6">
    <location>
        <begin position="146"/>
        <end position="492"/>
    </location>
</feature>
<evidence type="ECO:0000256" key="1">
    <source>
        <dbReference type="ARBA" id="ARBA00004613"/>
    </source>
</evidence>
<dbReference type="PROSITE" id="PS51408">
    <property type="entry name" value="TRANSFERRIN_LIKE_4"/>
    <property type="match status" value="1"/>
</dbReference>
<dbReference type="CDD" id="cd13529">
    <property type="entry name" value="PBP2_transferrin"/>
    <property type="match status" value="1"/>
</dbReference>
<evidence type="ECO:0000256" key="3">
    <source>
        <dbReference type="SAM" id="Phobius"/>
    </source>
</evidence>
<dbReference type="PROSITE" id="PS50866">
    <property type="entry name" value="GOLD"/>
    <property type="match status" value="1"/>
</dbReference>
<dbReference type="PANTHER" id="PTHR11485">
    <property type="entry name" value="TRANSFERRIN"/>
    <property type="match status" value="1"/>
</dbReference>
<comment type="subcellular location">
    <subcellularLocation>
        <location evidence="1">Secreted</location>
    </subcellularLocation>
</comment>
<proteinExistence type="predicted"/>
<evidence type="ECO:0000256" key="2">
    <source>
        <dbReference type="ARBA" id="ARBA00022525"/>
    </source>
</evidence>
<feature type="domain" description="GOLD" evidence="5">
    <location>
        <begin position="29"/>
        <end position="125"/>
    </location>
</feature>
<dbReference type="PRINTS" id="PR00422">
    <property type="entry name" value="TRANSFERRIN"/>
</dbReference>
<keyword evidence="3" id="KW-1133">Transmembrane helix</keyword>
<dbReference type="InterPro" id="IPR009038">
    <property type="entry name" value="GOLD_dom"/>
</dbReference>
<keyword evidence="4" id="KW-0732">Signal</keyword>
<protein>
    <submittedName>
        <fullName evidence="7">Transferrin-like protein</fullName>
    </submittedName>
</protein>
<dbReference type="FunFam" id="3.40.190.10:FF:000095">
    <property type="entry name" value="Lactotransferrin"/>
    <property type="match status" value="1"/>
</dbReference>